<feature type="domain" description="Carbohydrate kinase PfkB" evidence="15">
    <location>
        <begin position="2"/>
        <end position="210"/>
    </location>
</feature>
<evidence type="ECO:0000256" key="14">
    <source>
        <dbReference type="RuleBase" id="RU368116"/>
    </source>
</evidence>
<keyword evidence="6 14" id="KW-0660">Purine salvage</keyword>
<evidence type="ECO:0000313" key="17">
    <source>
        <dbReference type="Proteomes" id="UP000324767"/>
    </source>
</evidence>
<dbReference type="UniPathway" id="UPA00588">
    <property type="reaction ID" value="UER00659"/>
</dbReference>
<dbReference type="Gene3D" id="3.40.1190.20">
    <property type="match status" value="1"/>
</dbReference>
<evidence type="ECO:0000256" key="4">
    <source>
        <dbReference type="ARBA" id="ARBA00012119"/>
    </source>
</evidence>
<keyword evidence="7 14" id="KW-0547">Nucleotide-binding</keyword>
<evidence type="ECO:0000259" key="15">
    <source>
        <dbReference type="Pfam" id="PF00294"/>
    </source>
</evidence>
<reference evidence="16 17" key="1">
    <citation type="submission" date="2019-09" db="EMBL/GenBank/DDBJ databases">
        <title>The hologenome of the rock-dwelling lichen Lasallia pustulata.</title>
        <authorList>
            <person name="Greshake Tzovaras B."/>
            <person name="Segers F."/>
            <person name="Bicker A."/>
            <person name="Dal Grande F."/>
            <person name="Otte J."/>
            <person name="Hankeln T."/>
            <person name="Schmitt I."/>
            <person name="Ebersberger I."/>
        </authorList>
    </citation>
    <scope>NUCLEOTIDE SEQUENCE [LARGE SCALE GENOMIC DNA]</scope>
    <source>
        <strain evidence="16">A1-1</strain>
    </source>
</reference>
<comment type="catalytic activity">
    <reaction evidence="11 14">
        <text>adenosine + ATP = AMP + ADP + H(+)</text>
        <dbReference type="Rhea" id="RHEA:20824"/>
        <dbReference type="ChEBI" id="CHEBI:15378"/>
        <dbReference type="ChEBI" id="CHEBI:16335"/>
        <dbReference type="ChEBI" id="CHEBI:30616"/>
        <dbReference type="ChEBI" id="CHEBI:456215"/>
        <dbReference type="ChEBI" id="CHEBI:456216"/>
        <dbReference type="EC" id="2.7.1.20"/>
    </reaction>
</comment>
<dbReference type="SUPFAM" id="SSF53613">
    <property type="entry name" value="Ribokinase-like"/>
    <property type="match status" value="1"/>
</dbReference>
<dbReference type="EMBL" id="VXIT01000006">
    <property type="protein sequence ID" value="KAA6411985.1"/>
    <property type="molecule type" value="Genomic_DNA"/>
</dbReference>
<evidence type="ECO:0000256" key="7">
    <source>
        <dbReference type="ARBA" id="ARBA00022741"/>
    </source>
</evidence>
<dbReference type="OrthoDB" id="432447at2759"/>
<evidence type="ECO:0000313" key="16">
    <source>
        <dbReference type="EMBL" id="KAA6411985.1"/>
    </source>
</evidence>
<dbReference type="PROSITE" id="PS00584">
    <property type="entry name" value="PFKB_KINASES_2"/>
    <property type="match status" value="1"/>
</dbReference>
<keyword evidence="10 14" id="KW-0460">Magnesium</keyword>
<dbReference type="CDD" id="cd01168">
    <property type="entry name" value="adenosine_kinase"/>
    <property type="match status" value="1"/>
</dbReference>
<evidence type="ECO:0000256" key="11">
    <source>
        <dbReference type="ARBA" id="ARBA00051362"/>
    </source>
</evidence>
<dbReference type="InterPro" id="IPR001805">
    <property type="entry name" value="Adenokinase"/>
</dbReference>
<accession>A0A5M8PSG7</accession>
<dbReference type="AlphaFoldDB" id="A0A5M8PSG7"/>
<sequence>MVTHLAAANDYAVSHLRSPDVWALVQQARVYFVGGYHLTVCPAAVMALAHEAAEKDKVFMLSLSAPFIAQFFKAQLDETSGFWDYVVGNEEEVRAYAEGCGWGTKEVGEIARRMAELPKVNGGRKRVVVVTQGTEETVVAVQGEGGVRAFKVHEVEKERIVDTNGAGDAFAGGFVAGIVQGKSLEECVDMGQWLASLSITELGPSYPSPKQTYKPRSS</sequence>
<comment type="function">
    <text evidence="14">ATP dependent phosphorylation of adenosine and other related nucleoside analogs to monophosphate derivatives.</text>
</comment>
<dbReference type="EC" id="2.7.1.20" evidence="4 14"/>
<protein>
    <recommendedName>
        <fullName evidence="12 14">Adenosine kinase</fullName>
        <shortName evidence="14">AK</shortName>
        <ecNumber evidence="4 14">2.7.1.20</ecNumber>
    </recommendedName>
    <alternativeName>
        <fullName evidence="14">Adenosine 5'-phosphotransferase</fullName>
    </alternativeName>
</protein>
<keyword evidence="9 14" id="KW-0067">ATP-binding</keyword>
<evidence type="ECO:0000256" key="6">
    <source>
        <dbReference type="ARBA" id="ARBA00022726"/>
    </source>
</evidence>
<feature type="active site" description="Proton acceptor" evidence="13">
    <location>
        <position position="168"/>
    </location>
</feature>
<evidence type="ECO:0000256" key="2">
    <source>
        <dbReference type="ARBA" id="ARBA00004801"/>
    </source>
</evidence>
<dbReference type="GO" id="GO:0006166">
    <property type="term" value="P:purine ribonucleoside salvage"/>
    <property type="evidence" value="ECO:0007669"/>
    <property type="project" value="UniProtKB-KW"/>
</dbReference>
<comment type="caution">
    <text evidence="16">The sequence shown here is derived from an EMBL/GenBank/DDBJ whole genome shotgun (WGS) entry which is preliminary data.</text>
</comment>
<dbReference type="InterPro" id="IPR029056">
    <property type="entry name" value="Ribokinase-like"/>
</dbReference>
<dbReference type="GO" id="GO:0005634">
    <property type="term" value="C:nucleus"/>
    <property type="evidence" value="ECO:0007669"/>
    <property type="project" value="TreeGrafter"/>
</dbReference>
<evidence type="ECO:0000256" key="9">
    <source>
        <dbReference type="ARBA" id="ARBA00022840"/>
    </source>
</evidence>
<dbReference type="Pfam" id="PF00294">
    <property type="entry name" value="PfkB"/>
    <property type="match status" value="1"/>
</dbReference>
<dbReference type="InterPro" id="IPR011611">
    <property type="entry name" value="PfkB_dom"/>
</dbReference>
<dbReference type="GO" id="GO:0004001">
    <property type="term" value="F:adenosine kinase activity"/>
    <property type="evidence" value="ECO:0007669"/>
    <property type="project" value="UniProtKB-UniRule"/>
</dbReference>
<evidence type="ECO:0000256" key="13">
    <source>
        <dbReference type="PIRSR" id="PIRSR601805-1"/>
    </source>
</evidence>
<evidence type="ECO:0000256" key="1">
    <source>
        <dbReference type="ARBA" id="ARBA00001946"/>
    </source>
</evidence>
<comment type="similarity">
    <text evidence="3 14">Belongs to the carbohydrate kinase PfkB family.</text>
</comment>
<proteinExistence type="inferred from homology"/>
<evidence type="ECO:0000256" key="10">
    <source>
        <dbReference type="ARBA" id="ARBA00022842"/>
    </source>
</evidence>
<dbReference type="Proteomes" id="UP000324767">
    <property type="component" value="Unassembled WGS sequence"/>
</dbReference>
<dbReference type="InterPro" id="IPR002173">
    <property type="entry name" value="Carboh/pur_kinase_PfkB_CS"/>
</dbReference>
<comment type="cofactor">
    <cofactor evidence="1 14">
        <name>Mg(2+)</name>
        <dbReference type="ChEBI" id="CHEBI:18420"/>
    </cofactor>
</comment>
<evidence type="ECO:0000256" key="3">
    <source>
        <dbReference type="ARBA" id="ARBA00010688"/>
    </source>
</evidence>
<dbReference type="FunFam" id="3.40.1190.20:FF:000076">
    <property type="entry name" value="Adenosine kinase"/>
    <property type="match status" value="1"/>
</dbReference>
<dbReference type="PRINTS" id="PR00989">
    <property type="entry name" value="ADENOKINASE"/>
</dbReference>
<name>A0A5M8PSG7_9LECA</name>
<dbReference type="GO" id="GO:0044209">
    <property type="term" value="P:AMP salvage"/>
    <property type="evidence" value="ECO:0007669"/>
    <property type="project" value="UniProtKB-UniRule"/>
</dbReference>
<dbReference type="GO" id="GO:0006144">
    <property type="term" value="P:purine nucleobase metabolic process"/>
    <property type="evidence" value="ECO:0007669"/>
    <property type="project" value="TreeGrafter"/>
</dbReference>
<evidence type="ECO:0000256" key="12">
    <source>
        <dbReference type="ARBA" id="ARBA00068771"/>
    </source>
</evidence>
<organism evidence="16 17">
    <name type="scientific">Lasallia pustulata</name>
    <dbReference type="NCBI Taxonomy" id="136370"/>
    <lineage>
        <taxon>Eukaryota</taxon>
        <taxon>Fungi</taxon>
        <taxon>Dikarya</taxon>
        <taxon>Ascomycota</taxon>
        <taxon>Pezizomycotina</taxon>
        <taxon>Lecanoromycetes</taxon>
        <taxon>OSLEUM clade</taxon>
        <taxon>Umbilicariomycetidae</taxon>
        <taxon>Umbilicariales</taxon>
        <taxon>Umbilicariaceae</taxon>
        <taxon>Lasallia</taxon>
    </lineage>
</organism>
<dbReference type="GO" id="GO:0005829">
    <property type="term" value="C:cytosol"/>
    <property type="evidence" value="ECO:0007669"/>
    <property type="project" value="TreeGrafter"/>
</dbReference>
<dbReference type="PANTHER" id="PTHR45769">
    <property type="entry name" value="ADENOSINE KINASE"/>
    <property type="match status" value="1"/>
</dbReference>
<dbReference type="PANTHER" id="PTHR45769:SF3">
    <property type="entry name" value="ADENOSINE KINASE"/>
    <property type="match status" value="1"/>
</dbReference>
<dbReference type="GO" id="GO:0005524">
    <property type="term" value="F:ATP binding"/>
    <property type="evidence" value="ECO:0007669"/>
    <property type="project" value="UniProtKB-UniRule"/>
</dbReference>
<keyword evidence="8 14" id="KW-0418">Kinase</keyword>
<gene>
    <name evidence="16" type="ORF">FRX48_04135</name>
</gene>
<evidence type="ECO:0000256" key="8">
    <source>
        <dbReference type="ARBA" id="ARBA00022777"/>
    </source>
</evidence>
<keyword evidence="5 14" id="KW-0808">Transferase</keyword>
<comment type="pathway">
    <text evidence="2 14">Purine metabolism; AMP biosynthesis via salvage pathway; AMP from adenosine: step 1/1.</text>
</comment>
<evidence type="ECO:0000256" key="5">
    <source>
        <dbReference type="ARBA" id="ARBA00022679"/>
    </source>
</evidence>